<evidence type="ECO:0000256" key="3">
    <source>
        <dbReference type="SAM" id="Phobius"/>
    </source>
</evidence>
<keyword evidence="3" id="KW-0472">Membrane</keyword>
<reference evidence="5" key="1">
    <citation type="submission" date="2025-08" db="UniProtKB">
        <authorList>
            <consortium name="RefSeq"/>
        </authorList>
    </citation>
    <scope>IDENTIFICATION</scope>
    <source>
        <tissue evidence="5">Seedling</tissue>
    </source>
</reference>
<dbReference type="InterPro" id="IPR001360">
    <property type="entry name" value="Glyco_hydro_1"/>
</dbReference>
<gene>
    <name evidence="5" type="primary">LOC132799642</name>
</gene>
<dbReference type="GeneID" id="132799642"/>
<evidence type="ECO:0000313" key="5">
    <source>
        <dbReference type="RefSeq" id="XP_060667995.1"/>
    </source>
</evidence>
<protein>
    <submittedName>
        <fullName evidence="5">Beta-glucosidase 11-like</fullName>
    </submittedName>
</protein>
<evidence type="ECO:0000313" key="4">
    <source>
        <dbReference type="Proteomes" id="UP001652623"/>
    </source>
</evidence>
<dbReference type="RefSeq" id="XP_060667995.1">
    <property type="nucleotide sequence ID" value="XM_060812012.1"/>
</dbReference>
<name>A0ABM3ZU37_ZIZJJ</name>
<evidence type="ECO:0000256" key="1">
    <source>
        <dbReference type="ARBA" id="ARBA00010838"/>
    </source>
</evidence>
<dbReference type="SUPFAM" id="SSF51445">
    <property type="entry name" value="(Trans)glycosidases"/>
    <property type="match status" value="1"/>
</dbReference>
<dbReference type="InterPro" id="IPR017853">
    <property type="entry name" value="GH"/>
</dbReference>
<dbReference type="Proteomes" id="UP001652623">
    <property type="component" value="Chromosome 10"/>
</dbReference>
<sequence>MLELSLSTASFKFVVINIALFVVLVHGANSFTRDDFPPGFVFGAGSSAYQAGGRSIKPRWKDSKHMGYLCPSWEYAWRHRRCSMLWISQVQDGKGAINPKGLLYYNNLISELISYGIQPHVTLHHYDLPQVLENEYGGWVSRKIVKDFTGYADVCFREFDDRVKYWTTVNEANVFALGGYDSGNMPPGRCSSPFGVVDNCSAGSSSTEPYLVTHHILLGHASAARLYEKRYKDKQHGFIGMNIFQYWFVPFTNSITDKIAAQRAKDFYIGWYLNPLIFGDYPEIVKKNVGSRFPAFTSPESKRIKGSFYFIGVNYYNKMHVKEKSSSLKSKIRDFFADTGVELIFVRNESAYEMKI</sequence>
<accession>A0ABM3ZU37</accession>
<dbReference type="PANTHER" id="PTHR10353:SF29">
    <property type="entry name" value="BETA-GLUCOSIDASE 11"/>
    <property type="match status" value="1"/>
</dbReference>
<dbReference type="Gene3D" id="3.20.20.80">
    <property type="entry name" value="Glycosidases"/>
    <property type="match status" value="1"/>
</dbReference>
<dbReference type="Pfam" id="PF00232">
    <property type="entry name" value="Glyco_hydro_1"/>
    <property type="match status" value="1"/>
</dbReference>
<keyword evidence="3" id="KW-1133">Transmembrane helix</keyword>
<proteinExistence type="inferred from homology"/>
<dbReference type="PANTHER" id="PTHR10353">
    <property type="entry name" value="GLYCOSYL HYDROLASE"/>
    <property type="match status" value="1"/>
</dbReference>
<comment type="similarity">
    <text evidence="1 2">Belongs to the glycosyl hydrolase 1 family.</text>
</comment>
<keyword evidence="3" id="KW-0812">Transmembrane</keyword>
<organism evidence="4 5">
    <name type="scientific">Ziziphus jujuba</name>
    <name type="common">Chinese jujube</name>
    <name type="synonym">Ziziphus sativa</name>
    <dbReference type="NCBI Taxonomy" id="326968"/>
    <lineage>
        <taxon>Eukaryota</taxon>
        <taxon>Viridiplantae</taxon>
        <taxon>Streptophyta</taxon>
        <taxon>Embryophyta</taxon>
        <taxon>Tracheophyta</taxon>
        <taxon>Spermatophyta</taxon>
        <taxon>Magnoliopsida</taxon>
        <taxon>eudicotyledons</taxon>
        <taxon>Gunneridae</taxon>
        <taxon>Pentapetalae</taxon>
        <taxon>rosids</taxon>
        <taxon>fabids</taxon>
        <taxon>Rosales</taxon>
        <taxon>Rhamnaceae</taxon>
        <taxon>Paliureae</taxon>
        <taxon>Ziziphus</taxon>
    </lineage>
</organism>
<evidence type="ECO:0000256" key="2">
    <source>
        <dbReference type="RuleBase" id="RU003690"/>
    </source>
</evidence>
<keyword evidence="4" id="KW-1185">Reference proteome</keyword>
<feature type="transmembrane region" description="Helical" evidence="3">
    <location>
        <begin position="6"/>
        <end position="25"/>
    </location>
</feature>